<dbReference type="PANTHER" id="PTHR31973:SF195">
    <property type="entry name" value="MUDR FAMILY TRANSPOSASE"/>
    <property type="match status" value="1"/>
</dbReference>
<feature type="region of interest" description="Disordered" evidence="5">
    <location>
        <begin position="62"/>
        <end position="86"/>
    </location>
</feature>
<dbReference type="GO" id="GO:0008270">
    <property type="term" value="F:zinc ion binding"/>
    <property type="evidence" value="ECO:0007669"/>
    <property type="project" value="UniProtKB-KW"/>
</dbReference>
<dbReference type="Pfam" id="PF04434">
    <property type="entry name" value="SWIM"/>
    <property type="match status" value="1"/>
</dbReference>
<dbReference type="Pfam" id="PF10551">
    <property type="entry name" value="MULE"/>
    <property type="match status" value="1"/>
</dbReference>
<evidence type="ECO:0000256" key="5">
    <source>
        <dbReference type="SAM" id="MobiDB-lite"/>
    </source>
</evidence>
<protein>
    <recommendedName>
        <fullName evidence="10">SWIM-type domain-containing protein</fullName>
    </recommendedName>
</protein>
<dbReference type="SMART" id="SM00575">
    <property type="entry name" value="ZnF_PMZ"/>
    <property type="match status" value="1"/>
</dbReference>
<keyword evidence="2 4" id="KW-0863">Zinc-finger</keyword>
<dbReference type="InterPro" id="IPR001878">
    <property type="entry name" value="Znf_CCHC"/>
</dbReference>
<keyword evidence="9" id="KW-1185">Reference proteome</keyword>
<evidence type="ECO:0000256" key="2">
    <source>
        <dbReference type="ARBA" id="ARBA00022771"/>
    </source>
</evidence>
<evidence type="ECO:0000313" key="8">
    <source>
        <dbReference type="EMBL" id="WVZ93806.1"/>
    </source>
</evidence>
<feature type="domain" description="CCHC-type" evidence="6">
    <location>
        <begin position="635"/>
        <end position="651"/>
    </location>
</feature>
<sequence length="796" mass="90703">MPCVLQGSTSVEPPLQIASSHIEPPLQIESFHAEPPTEIPWVDDEVEYVGLNDEGLYKALLSDSSDSESDGEVEGDDSEVEGDDGDVLKDDLVVDDERDCESIVHATDLQNPAIEVGITFGDGDTFNKAIRQYAIKGEYEIAAPYSEAIRYRGFCRAERCKWQIHASQLQDGRTWKIKKMPHLHTCQSTGRVEKNKMATNHWVKDRVISWLATDPKKGVVALKKRLEEDYHLNLSYWVVWDGRRMALEELRGKWDDSFEHAFSFKAEVEKTNPGSLVDIEYEQVGKSCVDGFLNGCRPFLGVDSTHLTGKWKGQLASATAIDGHNWMFPVCYAVFGSETAESWSWFFSRLEQAIGSPPGLVIITDAGKGIDSAVTKIFKNGVEHRECMRHLVANFQKLFRGEVFQKHLWPACRAYQSERFEEHYNLMYEACPEAMKWIHDNHKHLWVRHLFSEASKCDYNTNNIAETFNSWIRNEKCLEVIDLMDRIRQLCMEKMFLSRKIARKLEGKILPNVMKDLNAKSRNLKYTWRYSHKGGGNDGEMLAEVKGVTRNLFHWRHTVDLQERKCTCRRWQVTGLPCTHALCVITSIRGYKIEDYVHEYYSVVMFKKAYEKSGRPRERRYKSVAEGGSGKRTTRCKRCGQLGHMEKTCNEYVYDSDAPPPAPPKPPRKRGKKNVTIVESCAADPPQDLVDPPQDFPDPPHEFPDIFATPPRAMTSISTLSPMTRSMTRRLLEVEASTPPRAITPVQTPSPMTRSRKRMLELEGFIEPVACSALSPVAATPQGRVKKLKVVRSKMN</sequence>
<dbReference type="GO" id="GO:0003676">
    <property type="term" value="F:nucleic acid binding"/>
    <property type="evidence" value="ECO:0007669"/>
    <property type="project" value="InterPro"/>
</dbReference>
<reference evidence="8 9" key="1">
    <citation type="submission" date="2024-02" db="EMBL/GenBank/DDBJ databases">
        <title>High-quality chromosome-scale genome assembly of Pensacola bahiagrass (Paspalum notatum Flugge var. saurae).</title>
        <authorList>
            <person name="Vega J.M."/>
            <person name="Podio M."/>
            <person name="Orjuela J."/>
            <person name="Siena L.A."/>
            <person name="Pessino S.C."/>
            <person name="Combes M.C."/>
            <person name="Mariac C."/>
            <person name="Albertini E."/>
            <person name="Pupilli F."/>
            <person name="Ortiz J.P.A."/>
            <person name="Leblanc O."/>
        </authorList>
    </citation>
    <scope>NUCLEOTIDE SEQUENCE [LARGE SCALE GENOMIC DNA]</scope>
    <source>
        <strain evidence="8">R1</strain>
        <tissue evidence="8">Leaf</tissue>
    </source>
</reference>
<evidence type="ECO:0000313" key="9">
    <source>
        <dbReference type="Proteomes" id="UP001341281"/>
    </source>
</evidence>
<gene>
    <name evidence="8" type="ORF">U9M48_039761</name>
</gene>
<dbReference type="Proteomes" id="UP001341281">
    <property type="component" value="Chromosome 09"/>
</dbReference>
<accession>A0AAQ3XDG6</accession>
<dbReference type="PANTHER" id="PTHR31973">
    <property type="entry name" value="POLYPROTEIN, PUTATIVE-RELATED"/>
    <property type="match status" value="1"/>
</dbReference>
<dbReference type="Pfam" id="PF03108">
    <property type="entry name" value="DBD_Tnp_Mut"/>
    <property type="match status" value="1"/>
</dbReference>
<feature type="domain" description="SWIM-type" evidence="7">
    <location>
        <begin position="557"/>
        <end position="589"/>
    </location>
</feature>
<dbReference type="PROSITE" id="PS50158">
    <property type="entry name" value="ZF_CCHC"/>
    <property type="match status" value="1"/>
</dbReference>
<proteinExistence type="predicted"/>
<dbReference type="InterPro" id="IPR007527">
    <property type="entry name" value="Znf_SWIM"/>
</dbReference>
<evidence type="ECO:0008006" key="10">
    <source>
        <dbReference type="Google" id="ProtNLM"/>
    </source>
</evidence>
<evidence type="ECO:0000259" key="7">
    <source>
        <dbReference type="PROSITE" id="PS50966"/>
    </source>
</evidence>
<dbReference type="InterPro" id="IPR004332">
    <property type="entry name" value="Transposase_MuDR"/>
</dbReference>
<dbReference type="InterPro" id="IPR018289">
    <property type="entry name" value="MULE_transposase_dom"/>
</dbReference>
<dbReference type="InterPro" id="IPR006564">
    <property type="entry name" value="Znf_PMZ"/>
</dbReference>
<feature type="region of interest" description="Disordered" evidence="5">
    <location>
        <begin position="653"/>
        <end position="674"/>
    </location>
</feature>
<feature type="compositionally biased region" description="Acidic residues" evidence="5">
    <location>
        <begin position="65"/>
        <end position="85"/>
    </location>
</feature>
<evidence type="ECO:0000256" key="3">
    <source>
        <dbReference type="ARBA" id="ARBA00022833"/>
    </source>
</evidence>
<keyword evidence="1" id="KW-0479">Metal-binding</keyword>
<organism evidence="8 9">
    <name type="scientific">Paspalum notatum var. saurae</name>
    <dbReference type="NCBI Taxonomy" id="547442"/>
    <lineage>
        <taxon>Eukaryota</taxon>
        <taxon>Viridiplantae</taxon>
        <taxon>Streptophyta</taxon>
        <taxon>Embryophyta</taxon>
        <taxon>Tracheophyta</taxon>
        <taxon>Spermatophyta</taxon>
        <taxon>Magnoliopsida</taxon>
        <taxon>Liliopsida</taxon>
        <taxon>Poales</taxon>
        <taxon>Poaceae</taxon>
        <taxon>PACMAD clade</taxon>
        <taxon>Panicoideae</taxon>
        <taxon>Andropogonodae</taxon>
        <taxon>Paspaleae</taxon>
        <taxon>Paspalinae</taxon>
        <taxon>Paspalum</taxon>
    </lineage>
</organism>
<name>A0AAQ3XDG6_PASNO</name>
<dbReference type="PROSITE" id="PS50966">
    <property type="entry name" value="ZF_SWIM"/>
    <property type="match status" value="1"/>
</dbReference>
<dbReference type="EMBL" id="CP144753">
    <property type="protein sequence ID" value="WVZ93806.1"/>
    <property type="molecule type" value="Genomic_DNA"/>
</dbReference>
<dbReference type="AlphaFoldDB" id="A0AAQ3XDG6"/>
<evidence type="ECO:0000256" key="4">
    <source>
        <dbReference type="PROSITE-ProRule" id="PRU00047"/>
    </source>
</evidence>
<evidence type="ECO:0000256" key="1">
    <source>
        <dbReference type="ARBA" id="ARBA00022723"/>
    </source>
</evidence>
<evidence type="ECO:0000259" key="6">
    <source>
        <dbReference type="PROSITE" id="PS50158"/>
    </source>
</evidence>
<keyword evidence="3" id="KW-0862">Zinc</keyword>